<dbReference type="RefSeq" id="WP_343803663.1">
    <property type="nucleotide sequence ID" value="NZ_BAAADE010000002.1"/>
</dbReference>
<dbReference type="EMBL" id="BAAADE010000002">
    <property type="protein sequence ID" value="GAA0600047.1"/>
    <property type="molecule type" value="Genomic_DNA"/>
</dbReference>
<proteinExistence type="predicted"/>
<organism evidence="1 2">
    <name type="scientific">Paenochrobactrum glaciei</name>
    <dbReference type="NCBI Taxonomy" id="486407"/>
    <lineage>
        <taxon>Bacteria</taxon>
        <taxon>Pseudomonadati</taxon>
        <taxon>Pseudomonadota</taxon>
        <taxon>Alphaproteobacteria</taxon>
        <taxon>Hyphomicrobiales</taxon>
        <taxon>Brucellaceae</taxon>
        <taxon>Paenochrobactrum</taxon>
    </lineage>
</organism>
<protein>
    <recommendedName>
        <fullName evidence="3">Baseplate assembly protein</fullName>
    </recommendedName>
</protein>
<gene>
    <name evidence="1" type="ORF">GCM10008943_14050</name>
</gene>
<evidence type="ECO:0008006" key="3">
    <source>
        <dbReference type="Google" id="ProtNLM"/>
    </source>
</evidence>
<keyword evidence="2" id="KW-1185">Reference proteome</keyword>
<comment type="caution">
    <text evidence="1">The sequence shown here is derived from an EMBL/GenBank/DDBJ whole genome shotgun (WGS) entry which is preliminary data.</text>
</comment>
<evidence type="ECO:0000313" key="2">
    <source>
        <dbReference type="Proteomes" id="UP001424441"/>
    </source>
</evidence>
<sequence>MRTGINAKTGKILTGWDHCVQSIGKCLTTRFKSRALRRYLGSDVPEIQDANANPMTIFSLYQSIAEALNDELGGEPGFSLQGIEMVEYGRSGRFAFILSGLWFPRGHLGDWSISENVSLQWPDIG</sequence>
<accession>A0ABN1FXX0</accession>
<dbReference type="SUPFAM" id="SSF160719">
    <property type="entry name" value="gpW/gp25-like"/>
    <property type="match status" value="1"/>
</dbReference>
<dbReference type="Proteomes" id="UP001424441">
    <property type="component" value="Unassembled WGS sequence"/>
</dbReference>
<evidence type="ECO:0000313" key="1">
    <source>
        <dbReference type="EMBL" id="GAA0600047.1"/>
    </source>
</evidence>
<dbReference type="Gene3D" id="3.10.450.40">
    <property type="match status" value="1"/>
</dbReference>
<name>A0ABN1FXX0_9HYPH</name>
<reference evidence="1 2" key="1">
    <citation type="journal article" date="2019" name="Int. J. Syst. Evol. Microbiol.">
        <title>The Global Catalogue of Microorganisms (GCM) 10K type strain sequencing project: providing services to taxonomists for standard genome sequencing and annotation.</title>
        <authorList>
            <consortium name="The Broad Institute Genomics Platform"/>
            <consortium name="The Broad Institute Genome Sequencing Center for Infectious Disease"/>
            <person name="Wu L."/>
            <person name="Ma J."/>
        </authorList>
    </citation>
    <scope>NUCLEOTIDE SEQUENCE [LARGE SCALE GENOMIC DNA]</scope>
    <source>
        <strain evidence="1 2">JCM 15115</strain>
    </source>
</reference>